<dbReference type="GO" id="GO:0004252">
    <property type="term" value="F:serine-type endopeptidase activity"/>
    <property type="evidence" value="ECO:0007669"/>
    <property type="project" value="InterPro"/>
</dbReference>
<evidence type="ECO:0000313" key="7">
    <source>
        <dbReference type="EMBL" id="KAA2216765.1"/>
    </source>
</evidence>
<dbReference type="SUPFAM" id="SSF82171">
    <property type="entry name" value="DPP6 N-terminal domain-like"/>
    <property type="match status" value="1"/>
</dbReference>
<keyword evidence="4" id="KW-0732">Signal</keyword>
<keyword evidence="2" id="KW-0378">Hydrolase</keyword>
<dbReference type="Gene3D" id="3.40.50.1820">
    <property type="entry name" value="alpha/beta hydrolase"/>
    <property type="match status" value="1"/>
</dbReference>
<feature type="chain" id="PRO_5023024009" evidence="4">
    <location>
        <begin position="33"/>
        <end position="667"/>
    </location>
</feature>
<protein>
    <submittedName>
        <fullName evidence="7">S9 family peptidase</fullName>
    </submittedName>
</protein>
<dbReference type="InterPro" id="IPR011042">
    <property type="entry name" value="6-blade_b-propeller_TolB-like"/>
</dbReference>
<evidence type="ECO:0000256" key="1">
    <source>
        <dbReference type="ARBA" id="ARBA00022670"/>
    </source>
</evidence>
<evidence type="ECO:0000313" key="8">
    <source>
        <dbReference type="Proteomes" id="UP000323188"/>
    </source>
</evidence>
<dbReference type="GO" id="GO:0006508">
    <property type="term" value="P:proteolysis"/>
    <property type="evidence" value="ECO:0007669"/>
    <property type="project" value="UniProtKB-KW"/>
</dbReference>
<sequence length="667" mass="74551">MFTFKKINPMKRTLLKCMPVKGLALVASITMIAWSCKETPKENPDAAITKTVKSYTIEQMMDNEAIGGGSFSPDNSKLLISSNRSGIYNMYTISTEGGEMMPVTESDSSSVFAISYFPKDERMLFRMDGNGDEIYHIYIRNLNGSITDLTPEEGARASFHAWAADKKSFFFTSNKRDARYMDLYQMDFLDYRPQLIYQNNEGYDIGPISKDQKYLALSKSLNTNDANLFLQNLETGEKTQINEAQSANSGQDFTPDSGALYYTTDLGNEFSYVMKYDIQSGERSKVMERDWDIMGSYFTENGTYQVTYINEDAKNVIAVTETATGTNIDLPSLPNMDITNVGFSDDEKLMSLYAGGSQTPSNIYVYDLETKELKQLTNVLNPEIEPSDLVSAEVIRYKSFDGLEIPAIYYKPHQASETNKVPALVWVHGGPGGQSRQNFSSFIQYLVNHGYAVLAVNNRGSSGYGKSFYKMDDLNHGDKDLKDCVEGKNWLATQPEIDGDKIGIIGGSYGGYMTMAALTYTPEEFAVGVNLFGVTNWIRTLRSIPPWWESFKDALYLELGDPNSADSVRLKAISPLFHTDKVTKPLIVLQGSKDPRVLQVESDEIVAGVKKNGVPVEYVLFEDEGHGFVKKENQIEAYSRVLQFLDVYLKGDAGTPIEDGESMESDI</sequence>
<dbReference type="Gene3D" id="2.120.10.30">
    <property type="entry name" value="TolB, C-terminal domain"/>
    <property type="match status" value="1"/>
</dbReference>
<organism evidence="7 8">
    <name type="scientific">Maribacter flavus</name>
    <dbReference type="NCBI Taxonomy" id="1658664"/>
    <lineage>
        <taxon>Bacteria</taxon>
        <taxon>Pseudomonadati</taxon>
        <taxon>Bacteroidota</taxon>
        <taxon>Flavobacteriia</taxon>
        <taxon>Flavobacteriales</taxon>
        <taxon>Flavobacteriaceae</taxon>
        <taxon>Maribacter</taxon>
    </lineage>
</organism>
<evidence type="ECO:0000259" key="5">
    <source>
        <dbReference type="Pfam" id="PF00326"/>
    </source>
</evidence>
<evidence type="ECO:0000256" key="3">
    <source>
        <dbReference type="ARBA" id="ARBA00022825"/>
    </source>
</evidence>
<dbReference type="Proteomes" id="UP000323188">
    <property type="component" value="Unassembled WGS sequence"/>
</dbReference>
<feature type="domain" description="Peptidase S9 prolyl oligopeptidase catalytic" evidence="5">
    <location>
        <begin position="438"/>
        <end position="651"/>
    </location>
</feature>
<dbReference type="InterPro" id="IPR029058">
    <property type="entry name" value="AB_hydrolase_fold"/>
</dbReference>
<keyword evidence="3" id="KW-0720">Serine protease</keyword>
<dbReference type="Pfam" id="PF00326">
    <property type="entry name" value="Peptidase_S9"/>
    <property type="match status" value="1"/>
</dbReference>
<dbReference type="PRINTS" id="PR00862">
    <property type="entry name" value="PROLIGOPTASE"/>
</dbReference>
<dbReference type="InterPro" id="IPR002470">
    <property type="entry name" value="Peptidase_S9A"/>
</dbReference>
<dbReference type="Pfam" id="PF07676">
    <property type="entry name" value="PD40"/>
    <property type="match status" value="1"/>
</dbReference>
<evidence type="ECO:0000256" key="2">
    <source>
        <dbReference type="ARBA" id="ARBA00022801"/>
    </source>
</evidence>
<comment type="caution">
    <text evidence="7">The sequence shown here is derived from an EMBL/GenBank/DDBJ whole genome shotgun (WGS) entry which is preliminary data.</text>
</comment>
<dbReference type="InterPro" id="IPR015943">
    <property type="entry name" value="WD40/YVTN_repeat-like_dom_sf"/>
</dbReference>
<dbReference type="AlphaFoldDB" id="A0A5B2TSY1"/>
<dbReference type="PANTHER" id="PTHR42776">
    <property type="entry name" value="SERINE PEPTIDASE S9 FAMILY MEMBER"/>
    <property type="match status" value="1"/>
</dbReference>
<accession>A0A5B2TSY1</accession>
<dbReference type="PANTHER" id="PTHR42776:SF27">
    <property type="entry name" value="DIPEPTIDYL PEPTIDASE FAMILY MEMBER 6"/>
    <property type="match status" value="1"/>
</dbReference>
<keyword evidence="1" id="KW-0645">Protease</keyword>
<evidence type="ECO:0000256" key="4">
    <source>
        <dbReference type="SAM" id="SignalP"/>
    </source>
</evidence>
<dbReference type="InterPro" id="IPR011659">
    <property type="entry name" value="WD40"/>
</dbReference>
<dbReference type="Pfam" id="PF02897">
    <property type="entry name" value="Peptidase_S9_N"/>
    <property type="match status" value="1"/>
</dbReference>
<dbReference type="InterPro" id="IPR001375">
    <property type="entry name" value="Peptidase_S9_cat"/>
</dbReference>
<dbReference type="Gene3D" id="2.130.10.10">
    <property type="entry name" value="YVTN repeat-like/Quinoprotein amine dehydrogenase"/>
    <property type="match status" value="1"/>
</dbReference>
<gene>
    <name evidence="7" type="ORF">F0361_12285</name>
</gene>
<feature type="signal peptide" evidence="4">
    <location>
        <begin position="1"/>
        <end position="32"/>
    </location>
</feature>
<feature type="domain" description="Peptidase S9A N-terminal" evidence="6">
    <location>
        <begin position="113"/>
        <end position="377"/>
    </location>
</feature>
<dbReference type="SUPFAM" id="SSF53474">
    <property type="entry name" value="alpha/beta-Hydrolases"/>
    <property type="match status" value="1"/>
</dbReference>
<proteinExistence type="predicted"/>
<dbReference type="InterPro" id="IPR023302">
    <property type="entry name" value="Pept_S9A_N"/>
</dbReference>
<evidence type="ECO:0000259" key="6">
    <source>
        <dbReference type="Pfam" id="PF02897"/>
    </source>
</evidence>
<name>A0A5B2TSY1_9FLAO</name>
<reference evidence="7 8" key="1">
    <citation type="submission" date="2019-09" db="EMBL/GenBank/DDBJ databases">
        <authorList>
            <person name="Khan S.A."/>
            <person name="Jeon C.O."/>
            <person name="Chun B.H."/>
            <person name="Jeong S.E."/>
        </authorList>
    </citation>
    <scope>NUCLEOTIDE SEQUENCE [LARGE SCALE GENOMIC DNA]</scope>
    <source>
        <strain evidence="7 8">KCTC 42508</strain>
    </source>
</reference>
<dbReference type="EMBL" id="VUOE01000002">
    <property type="protein sequence ID" value="KAA2216765.1"/>
    <property type="molecule type" value="Genomic_DNA"/>
</dbReference>